<feature type="signal peptide" evidence="1">
    <location>
        <begin position="1"/>
        <end position="21"/>
    </location>
</feature>
<keyword evidence="1" id="KW-0732">Signal</keyword>
<evidence type="ECO:0000256" key="1">
    <source>
        <dbReference type="SAM" id="SignalP"/>
    </source>
</evidence>
<evidence type="ECO:0000313" key="3">
    <source>
        <dbReference type="Proteomes" id="UP000765509"/>
    </source>
</evidence>
<reference evidence="2" key="1">
    <citation type="submission" date="2021-03" db="EMBL/GenBank/DDBJ databases">
        <title>Draft genome sequence of rust myrtle Austropuccinia psidii MF-1, a brazilian biotype.</title>
        <authorList>
            <person name="Quecine M.C."/>
            <person name="Pachon D.M.R."/>
            <person name="Bonatelli M.L."/>
            <person name="Correr F.H."/>
            <person name="Franceschini L.M."/>
            <person name="Leite T.F."/>
            <person name="Margarido G.R.A."/>
            <person name="Almeida C.A."/>
            <person name="Ferrarezi J.A."/>
            <person name="Labate C.A."/>
        </authorList>
    </citation>
    <scope>NUCLEOTIDE SEQUENCE</scope>
    <source>
        <strain evidence="2">MF-1</strain>
    </source>
</reference>
<dbReference type="EMBL" id="AVOT02058948">
    <property type="protein sequence ID" value="MBW0552706.1"/>
    <property type="molecule type" value="Genomic_DNA"/>
</dbReference>
<sequence length="179" mass="20321">MLSTFYLYLATLSLILACVCSNSGSKSVACGYQFNTIDYSSENDPNRWTNPIGSSNHYQSMYLNCADLALNEYKCLRTSCQDLLNKNHILQFKNCFDSKTNKPAEFPGVGSYRYLPKCSQIDVFKAPGQSSSTWWCPKDYAKHFNTGIMTCDECSFNRTIKRADEKCHKQTGKIGKRSF</sequence>
<evidence type="ECO:0000313" key="2">
    <source>
        <dbReference type="EMBL" id="MBW0552706.1"/>
    </source>
</evidence>
<keyword evidence="3" id="KW-1185">Reference proteome</keyword>
<dbReference type="Proteomes" id="UP000765509">
    <property type="component" value="Unassembled WGS sequence"/>
</dbReference>
<dbReference type="AlphaFoldDB" id="A0A9Q3IZG4"/>
<proteinExistence type="predicted"/>
<comment type="caution">
    <text evidence="2">The sequence shown here is derived from an EMBL/GenBank/DDBJ whole genome shotgun (WGS) entry which is preliminary data.</text>
</comment>
<protein>
    <recommendedName>
        <fullName evidence="4">Secreted protein</fullName>
    </recommendedName>
</protein>
<name>A0A9Q3IZG4_9BASI</name>
<accession>A0A9Q3IZG4</accession>
<gene>
    <name evidence="2" type="ORF">O181_092421</name>
</gene>
<evidence type="ECO:0008006" key="4">
    <source>
        <dbReference type="Google" id="ProtNLM"/>
    </source>
</evidence>
<feature type="chain" id="PRO_5040398509" description="Secreted protein" evidence="1">
    <location>
        <begin position="22"/>
        <end position="179"/>
    </location>
</feature>
<organism evidence="2 3">
    <name type="scientific">Austropuccinia psidii MF-1</name>
    <dbReference type="NCBI Taxonomy" id="1389203"/>
    <lineage>
        <taxon>Eukaryota</taxon>
        <taxon>Fungi</taxon>
        <taxon>Dikarya</taxon>
        <taxon>Basidiomycota</taxon>
        <taxon>Pucciniomycotina</taxon>
        <taxon>Pucciniomycetes</taxon>
        <taxon>Pucciniales</taxon>
        <taxon>Sphaerophragmiaceae</taxon>
        <taxon>Austropuccinia</taxon>
    </lineage>
</organism>